<accession>A0ABW0BJR0</accession>
<organism evidence="3 4">
    <name type="scientific">Nocardioides taihuensis</name>
    <dbReference type="NCBI Taxonomy" id="1835606"/>
    <lineage>
        <taxon>Bacteria</taxon>
        <taxon>Bacillati</taxon>
        <taxon>Actinomycetota</taxon>
        <taxon>Actinomycetes</taxon>
        <taxon>Propionibacteriales</taxon>
        <taxon>Nocardioidaceae</taxon>
        <taxon>Nocardioides</taxon>
    </lineage>
</organism>
<comment type="caution">
    <text evidence="3">The sequence shown here is derived from an EMBL/GenBank/DDBJ whole genome shotgun (WGS) entry which is preliminary data.</text>
</comment>
<dbReference type="Gene3D" id="3.40.50.850">
    <property type="entry name" value="Isochorismatase-like"/>
    <property type="match status" value="1"/>
</dbReference>
<dbReference type="PANTHER" id="PTHR43540">
    <property type="entry name" value="PEROXYUREIDOACRYLATE/UREIDOACRYLATE AMIDOHYDROLASE-RELATED"/>
    <property type="match status" value="1"/>
</dbReference>
<dbReference type="InterPro" id="IPR036380">
    <property type="entry name" value="Isochorismatase-like_sf"/>
</dbReference>
<dbReference type="Pfam" id="PF00857">
    <property type="entry name" value="Isochorismatase"/>
    <property type="match status" value="1"/>
</dbReference>
<dbReference type="EC" id="3.-.-.-" evidence="3"/>
<dbReference type="EMBL" id="JBHSKD010000012">
    <property type="protein sequence ID" value="MFC5177530.1"/>
    <property type="molecule type" value="Genomic_DNA"/>
</dbReference>
<dbReference type="SUPFAM" id="SSF52499">
    <property type="entry name" value="Isochorismatase-like hydrolases"/>
    <property type="match status" value="1"/>
</dbReference>
<protein>
    <submittedName>
        <fullName evidence="3">Cysteine hydrolase family protein</fullName>
        <ecNumber evidence="3">3.-.-.-</ecNumber>
    </submittedName>
</protein>
<name>A0ABW0BJR0_9ACTN</name>
<dbReference type="PANTHER" id="PTHR43540:SF1">
    <property type="entry name" value="ISOCHORISMATASE HYDROLASE"/>
    <property type="match status" value="1"/>
</dbReference>
<evidence type="ECO:0000259" key="2">
    <source>
        <dbReference type="Pfam" id="PF00857"/>
    </source>
</evidence>
<feature type="domain" description="Isochorismatase-like" evidence="2">
    <location>
        <begin position="11"/>
        <end position="160"/>
    </location>
</feature>
<keyword evidence="4" id="KW-1185">Reference proteome</keyword>
<sequence>MDDVTTLGPDTALVVVDVQVGFDEPAWGRRNNDACDDNVAALVAAFEESGRPVVLVRHDSDEPDSPLRPGAPGNALKPFLADRAPDLLVTKQVNSSFHGEPDLDAWLRGHGVRSLVVCGITTNHCCETTARVGGNLGYDVWFAIDATHTFDRTGPDGSTMTADELARATATNLHGEFATVAPTAELLERLSGRAPRTEP</sequence>
<dbReference type="InterPro" id="IPR000868">
    <property type="entry name" value="Isochorismatase-like_dom"/>
</dbReference>
<gene>
    <name evidence="3" type="ORF">ACFPGP_12660</name>
</gene>
<dbReference type="InterPro" id="IPR050272">
    <property type="entry name" value="Isochorismatase-like_hydrls"/>
</dbReference>
<reference evidence="4" key="1">
    <citation type="journal article" date="2019" name="Int. J. Syst. Evol. Microbiol.">
        <title>The Global Catalogue of Microorganisms (GCM) 10K type strain sequencing project: providing services to taxonomists for standard genome sequencing and annotation.</title>
        <authorList>
            <consortium name="The Broad Institute Genomics Platform"/>
            <consortium name="The Broad Institute Genome Sequencing Center for Infectious Disease"/>
            <person name="Wu L."/>
            <person name="Ma J."/>
        </authorList>
    </citation>
    <scope>NUCLEOTIDE SEQUENCE [LARGE SCALE GENOMIC DNA]</scope>
    <source>
        <strain evidence="4">DFY41</strain>
    </source>
</reference>
<dbReference type="RefSeq" id="WP_378590627.1">
    <property type="nucleotide sequence ID" value="NZ_JBHSKD010000012.1"/>
</dbReference>
<evidence type="ECO:0000313" key="4">
    <source>
        <dbReference type="Proteomes" id="UP001596087"/>
    </source>
</evidence>
<keyword evidence="1 3" id="KW-0378">Hydrolase</keyword>
<proteinExistence type="predicted"/>
<evidence type="ECO:0000256" key="1">
    <source>
        <dbReference type="ARBA" id="ARBA00022801"/>
    </source>
</evidence>
<dbReference type="GO" id="GO:0016787">
    <property type="term" value="F:hydrolase activity"/>
    <property type="evidence" value="ECO:0007669"/>
    <property type="project" value="UniProtKB-KW"/>
</dbReference>
<evidence type="ECO:0000313" key="3">
    <source>
        <dbReference type="EMBL" id="MFC5177530.1"/>
    </source>
</evidence>
<dbReference type="Proteomes" id="UP001596087">
    <property type="component" value="Unassembled WGS sequence"/>
</dbReference>
<dbReference type="CDD" id="cd01014">
    <property type="entry name" value="nicotinamidase_related"/>
    <property type="match status" value="1"/>
</dbReference>